<dbReference type="Proteomes" id="UP000186351">
    <property type="component" value="Chromosome"/>
</dbReference>
<dbReference type="EMBL" id="CP015402">
    <property type="protein sequence ID" value="ANU62564.1"/>
    <property type="molecule type" value="Genomic_DNA"/>
</dbReference>
<dbReference type="AlphaFoldDB" id="A0A1B1S6Z5"/>
<evidence type="ECO:0000313" key="2">
    <source>
        <dbReference type="Proteomes" id="UP000186351"/>
    </source>
</evidence>
<dbReference type="RefSeq" id="WP_068959958.1">
    <property type="nucleotide sequence ID" value="NZ_CAJTAP010000019.1"/>
</dbReference>
<sequence length="90" mass="9889">MMTRDELVALLKKNAPDAVIVAASEIIDNDGSIAWPYMLRSEAFLATGHLGRALGDLHMAMSIEPSEAIRQRIDALQNVIAFRNTDILNP</sequence>
<protein>
    <recommendedName>
        <fullName evidence="3">Tetratricopeptide repeat protein</fullName>
    </recommendedName>
</protein>
<dbReference type="InterPro" id="IPR011990">
    <property type="entry name" value="TPR-like_helical_dom_sf"/>
</dbReference>
<gene>
    <name evidence="1" type="ORF">A4V02_01645</name>
</gene>
<evidence type="ECO:0000313" key="1">
    <source>
        <dbReference type="EMBL" id="ANU62564.1"/>
    </source>
</evidence>
<dbReference type="SUPFAM" id="SSF48452">
    <property type="entry name" value="TPR-like"/>
    <property type="match status" value="1"/>
</dbReference>
<dbReference type="GeneID" id="65535541"/>
<reference evidence="2" key="1">
    <citation type="submission" date="2016-04" db="EMBL/GenBank/DDBJ databases">
        <title>Complete Genome Sequences of Twelve Strains of a Stable Defined Moderately Diverse Mouse Microbiota 2 (sDMDMm2).</title>
        <authorList>
            <person name="Uchimura Y."/>
            <person name="Wyss M."/>
            <person name="Brugiroux S."/>
            <person name="Limenitakis J.P."/>
            <person name="Stecher B."/>
            <person name="McCoy K.D."/>
            <person name="Macpherson A.J."/>
        </authorList>
    </citation>
    <scope>NUCLEOTIDE SEQUENCE [LARGE SCALE GENOMIC DNA]</scope>
    <source>
        <strain evidence="2">YL27</strain>
    </source>
</reference>
<dbReference type="Gene3D" id="1.25.40.10">
    <property type="entry name" value="Tetratricopeptide repeat domain"/>
    <property type="match status" value="1"/>
</dbReference>
<dbReference type="KEGG" id="pary:A4V02_01645"/>
<evidence type="ECO:0008006" key="3">
    <source>
        <dbReference type="Google" id="ProtNLM"/>
    </source>
</evidence>
<keyword evidence="2" id="KW-1185">Reference proteome</keyword>
<accession>A0A1B1S6Z5</accession>
<organism evidence="1 2">
    <name type="scientific">Muribaculum intestinale</name>
    <dbReference type="NCBI Taxonomy" id="1796646"/>
    <lineage>
        <taxon>Bacteria</taxon>
        <taxon>Pseudomonadati</taxon>
        <taxon>Bacteroidota</taxon>
        <taxon>Bacteroidia</taxon>
        <taxon>Bacteroidales</taxon>
        <taxon>Muribaculaceae</taxon>
        <taxon>Muribaculum</taxon>
    </lineage>
</organism>
<proteinExistence type="predicted"/>
<accession>A0A1Z2XET0</accession>
<name>A0A1B1S6Z5_9BACT</name>